<evidence type="ECO:0000256" key="4">
    <source>
        <dbReference type="ARBA" id="ARBA00022801"/>
    </source>
</evidence>
<dbReference type="AlphaFoldDB" id="A0A9P5VCQ4"/>
<dbReference type="EMBL" id="JAAAUQ010000238">
    <property type="protein sequence ID" value="KAF9152526.1"/>
    <property type="molecule type" value="Genomic_DNA"/>
</dbReference>
<dbReference type="Gene3D" id="3.40.50.1820">
    <property type="entry name" value="alpha/beta hydrolase"/>
    <property type="match status" value="1"/>
</dbReference>
<keyword evidence="4 6" id="KW-0378">Hydrolase</keyword>
<dbReference type="OrthoDB" id="194865at2759"/>
<reference evidence="8" key="1">
    <citation type="journal article" date="2020" name="Fungal Divers.">
        <title>Resolving the Mortierellaceae phylogeny through synthesis of multi-gene phylogenetics and phylogenomics.</title>
        <authorList>
            <person name="Vandepol N."/>
            <person name="Liber J."/>
            <person name="Desiro A."/>
            <person name="Na H."/>
            <person name="Kennedy M."/>
            <person name="Barry K."/>
            <person name="Grigoriev I.V."/>
            <person name="Miller A.N."/>
            <person name="O'Donnell K."/>
            <person name="Stajich J.E."/>
            <person name="Bonito G."/>
        </authorList>
    </citation>
    <scope>NUCLEOTIDE SEQUENCE</scope>
    <source>
        <strain evidence="8">NRRL 6426</strain>
    </source>
</reference>
<sequence>MTGYEPLDWPAYFQSKRQYAIPTDIDPTNIVYTLYETNAGRKHLPVIVLVHGAGHCARSFALVAQALHASANLNLHARILCPDLRGHGETTSNDQTNLDIDNLAQDLENLLTSLYEGNPGRYLDKSGKEIGQGPPNIHLIGHSMGGSIVTQVAYRNRIPNISSLFVLEMAESNIHAAPPAIRAWCQARPPVCRTITQAVQWGVESGTVRNVLSARVSFPGMVVYNPTAIVPASTTPTHPNPHNPTTDPTFTTPTMGGFTWRTDLLASEQHWVSWFQNQNHKFLSSFTNANTNTYNIPKMLIYAEHSKLDRELSSAYLEGKFEFLKLELVGHAVQEDDPEAVTNALVQCWQRHGICFKPLPQP</sequence>
<dbReference type="GO" id="GO:0051723">
    <property type="term" value="F:protein methylesterase activity"/>
    <property type="evidence" value="ECO:0007669"/>
    <property type="project" value="UniProtKB-EC"/>
</dbReference>
<evidence type="ECO:0000256" key="5">
    <source>
        <dbReference type="ARBA" id="ARBA00049203"/>
    </source>
</evidence>
<comment type="similarity">
    <text evidence="1 6">Belongs to the AB hydrolase superfamily.</text>
</comment>
<feature type="domain" description="AB hydrolase-1" evidence="7">
    <location>
        <begin position="47"/>
        <end position="342"/>
    </location>
</feature>
<dbReference type="Pfam" id="PF12697">
    <property type="entry name" value="Abhydrolase_6"/>
    <property type="match status" value="1"/>
</dbReference>
<evidence type="ECO:0000256" key="3">
    <source>
        <dbReference type="ARBA" id="ARBA00022487"/>
    </source>
</evidence>
<comment type="function">
    <text evidence="6">Demethylates proteins that have been reversibly carboxymethylated.</text>
</comment>
<dbReference type="SUPFAM" id="SSF53474">
    <property type="entry name" value="alpha/beta-Hydrolases"/>
    <property type="match status" value="1"/>
</dbReference>
<dbReference type="Proteomes" id="UP000748756">
    <property type="component" value="Unassembled WGS sequence"/>
</dbReference>
<comment type="caution">
    <text evidence="8">The sequence shown here is derived from an EMBL/GenBank/DDBJ whole genome shotgun (WGS) entry which is preliminary data.</text>
</comment>
<evidence type="ECO:0000256" key="6">
    <source>
        <dbReference type="PIRNR" id="PIRNR022950"/>
    </source>
</evidence>
<evidence type="ECO:0000313" key="8">
    <source>
        <dbReference type="EMBL" id="KAF9152526.1"/>
    </source>
</evidence>
<evidence type="ECO:0000313" key="9">
    <source>
        <dbReference type="Proteomes" id="UP000748756"/>
    </source>
</evidence>
<evidence type="ECO:0000256" key="1">
    <source>
        <dbReference type="ARBA" id="ARBA00008645"/>
    </source>
</evidence>
<dbReference type="PANTHER" id="PTHR14189:SF0">
    <property type="entry name" value="PROTEIN PHOSPHATASE METHYLESTERASE 1"/>
    <property type="match status" value="1"/>
</dbReference>
<dbReference type="InterPro" id="IPR029058">
    <property type="entry name" value="AB_hydrolase_fold"/>
</dbReference>
<dbReference type="InterPro" id="IPR016812">
    <property type="entry name" value="PPase_methylesterase_euk"/>
</dbReference>
<accession>A0A9P5VCQ4</accession>
<comment type="catalytic activity">
    <reaction evidence="5">
        <text>[phosphatase 2A protein]-C-terminal L-leucine methyl ester + H2O = [phosphatase 2A protein]-C-terminal L-leucine + methanol + H(+)</text>
        <dbReference type="Rhea" id="RHEA:48548"/>
        <dbReference type="Rhea" id="RHEA-COMP:12134"/>
        <dbReference type="Rhea" id="RHEA-COMP:12135"/>
        <dbReference type="ChEBI" id="CHEBI:15377"/>
        <dbReference type="ChEBI" id="CHEBI:15378"/>
        <dbReference type="ChEBI" id="CHEBI:17790"/>
        <dbReference type="ChEBI" id="CHEBI:90516"/>
        <dbReference type="ChEBI" id="CHEBI:90517"/>
        <dbReference type="EC" id="3.1.1.89"/>
    </reaction>
</comment>
<keyword evidence="9" id="KW-1185">Reference proteome</keyword>
<proteinExistence type="inferred from homology"/>
<gene>
    <name evidence="8" type="ORF">BG015_005127</name>
</gene>
<organism evidence="8 9">
    <name type="scientific">Linnemannia schmuckeri</name>
    <dbReference type="NCBI Taxonomy" id="64567"/>
    <lineage>
        <taxon>Eukaryota</taxon>
        <taxon>Fungi</taxon>
        <taxon>Fungi incertae sedis</taxon>
        <taxon>Mucoromycota</taxon>
        <taxon>Mortierellomycotina</taxon>
        <taxon>Mortierellomycetes</taxon>
        <taxon>Mortierellales</taxon>
        <taxon>Mortierellaceae</taxon>
        <taxon>Linnemannia</taxon>
    </lineage>
</organism>
<evidence type="ECO:0000259" key="7">
    <source>
        <dbReference type="Pfam" id="PF12697"/>
    </source>
</evidence>
<protein>
    <recommendedName>
        <fullName evidence="2 6">Protein phosphatase methylesterase 1</fullName>
        <shortName evidence="6">PME-1</shortName>
        <ecNumber evidence="6">3.1.1.-</ecNumber>
    </recommendedName>
</protein>
<dbReference type="PIRSF" id="PIRSF022950">
    <property type="entry name" value="PPase_methylesterase_euk"/>
    <property type="match status" value="1"/>
</dbReference>
<keyword evidence="3 6" id="KW-0719">Serine esterase</keyword>
<dbReference type="PANTHER" id="PTHR14189">
    <property type="entry name" value="PROTEIN PHOSPHATASE METHYLESTERASE-1 RELATED"/>
    <property type="match status" value="1"/>
</dbReference>
<name>A0A9P5VCQ4_9FUNG</name>
<dbReference type="EC" id="3.1.1.-" evidence="6"/>
<dbReference type="InterPro" id="IPR000073">
    <property type="entry name" value="AB_hydrolase_1"/>
</dbReference>
<evidence type="ECO:0000256" key="2">
    <source>
        <dbReference type="ARBA" id="ARBA00020672"/>
    </source>
</evidence>